<protein>
    <submittedName>
        <fullName evidence="4">Uncharacterized protein</fullName>
    </submittedName>
</protein>
<dbReference type="Proteomes" id="UP000681722">
    <property type="component" value="Unassembled WGS sequence"/>
</dbReference>
<dbReference type="EMBL" id="CAJOBC010116584">
    <property type="protein sequence ID" value="CAF4554444.1"/>
    <property type="molecule type" value="Genomic_DNA"/>
</dbReference>
<evidence type="ECO:0000256" key="1">
    <source>
        <dbReference type="ARBA" id="ARBA00006270"/>
    </source>
</evidence>
<feature type="non-terminal residue" evidence="4">
    <location>
        <position position="1"/>
    </location>
</feature>
<name>A0A816DTJ4_9BILA</name>
<dbReference type="CDD" id="cd00154">
    <property type="entry name" value="Rab"/>
    <property type="match status" value="1"/>
</dbReference>
<dbReference type="GO" id="GO:0005525">
    <property type="term" value="F:GTP binding"/>
    <property type="evidence" value="ECO:0007669"/>
    <property type="project" value="InterPro"/>
</dbReference>
<organism evidence="4 6">
    <name type="scientific">Didymodactylos carnosus</name>
    <dbReference type="NCBI Taxonomy" id="1234261"/>
    <lineage>
        <taxon>Eukaryota</taxon>
        <taxon>Metazoa</taxon>
        <taxon>Spiralia</taxon>
        <taxon>Gnathifera</taxon>
        <taxon>Rotifera</taxon>
        <taxon>Eurotatoria</taxon>
        <taxon>Bdelloidea</taxon>
        <taxon>Philodinida</taxon>
        <taxon>Philodinidae</taxon>
        <taxon>Didymodactylos</taxon>
    </lineage>
</organism>
<dbReference type="Proteomes" id="UP000663829">
    <property type="component" value="Unassembled WGS sequence"/>
</dbReference>
<dbReference type="SMART" id="SM00175">
    <property type="entry name" value="RAB"/>
    <property type="match status" value="1"/>
</dbReference>
<comment type="caution">
    <text evidence="4">The sequence shown here is derived from an EMBL/GenBank/DDBJ whole genome shotgun (WGS) entry which is preliminary data.</text>
</comment>
<dbReference type="Gene3D" id="3.40.50.300">
    <property type="entry name" value="P-loop containing nucleotide triphosphate hydrolases"/>
    <property type="match status" value="1"/>
</dbReference>
<feature type="region of interest" description="Disordered" evidence="3">
    <location>
        <begin position="195"/>
        <end position="218"/>
    </location>
</feature>
<gene>
    <name evidence="4" type="ORF">GPM918_LOCUS44978</name>
    <name evidence="5" type="ORF">SRO942_LOCUS47127</name>
</gene>
<keyword evidence="6" id="KW-1185">Reference proteome</keyword>
<dbReference type="NCBIfam" id="TIGR00231">
    <property type="entry name" value="small_GTP"/>
    <property type="match status" value="1"/>
</dbReference>
<dbReference type="InterPro" id="IPR027417">
    <property type="entry name" value="P-loop_NTPase"/>
</dbReference>
<dbReference type="PROSITE" id="PS51419">
    <property type="entry name" value="RAB"/>
    <property type="match status" value="1"/>
</dbReference>
<dbReference type="AlphaFoldDB" id="A0A816DTJ4"/>
<dbReference type="EMBL" id="CAJNOQ010047582">
    <property type="protein sequence ID" value="CAF1641703.1"/>
    <property type="molecule type" value="Genomic_DNA"/>
</dbReference>
<evidence type="ECO:0000313" key="4">
    <source>
        <dbReference type="EMBL" id="CAF1641703.1"/>
    </source>
</evidence>
<keyword evidence="2" id="KW-0547">Nucleotide-binding</keyword>
<dbReference type="GO" id="GO:0003924">
    <property type="term" value="F:GTPase activity"/>
    <property type="evidence" value="ECO:0007669"/>
    <property type="project" value="InterPro"/>
</dbReference>
<comment type="similarity">
    <text evidence="1">Belongs to the small GTPase superfamily. Rab family.</text>
</comment>
<evidence type="ECO:0000256" key="2">
    <source>
        <dbReference type="ARBA" id="ARBA00022741"/>
    </source>
</evidence>
<accession>A0A816DTJ4</accession>
<evidence type="ECO:0000256" key="3">
    <source>
        <dbReference type="SAM" id="MobiDB-lite"/>
    </source>
</evidence>
<evidence type="ECO:0000313" key="6">
    <source>
        <dbReference type="Proteomes" id="UP000663829"/>
    </source>
</evidence>
<dbReference type="InterPro" id="IPR001806">
    <property type="entry name" value="Small_GTPase"/>
</dbReference>
<dbReference type="PRINTS" id="PR00449">
    <property type="entry name" value="RASTRNSFRMNG"/>
</dbReference>
<proteinExistence type="inferred from homology"/>
<sequence length="218" mass="25005">SSIIQHLRFGNKLSISNHPSTIGVDTCILHLNELFENRYAVDIHVLDIPGQTRFEAVWMHYFRTCHGAFLVADVTCFESLESIKSRWYRKLQELKMDGAELIILCNKIDVIKDSELNDVKIRTFVDQAETFASENNISLFHTSALTGKNIHTVFNQMILCILSNHALLQTITERAKDATETQVIAFSDDEISLVEQGERRQHQESPKGLKKKRRKKCC</sequence>
<dbReference type="InterPro" id="IPR005225">
    <property type="entry name" value="Small_GTP-bd"/>
</dbReference>
<dbReference type="SUPFAM" id="SSF52540">
    <property type="entry name" value="P-loop containing nucleoside triphosphate hydrolases"/>
    <property type="match status" value="1"/>
</dbReference>
<evidence type="ECO:0000313" key="5">
    <source>
        <dbReference type="EMBL" id="CAF4554444.1"/>
    </source>
</evidence>
<dbReference type="PANTHER" id="PTHR47978">
    <property type="match status" value="1"/>
</dbReference>
<feature type="compositionally biased region" description="Basic residues" evidence="3">
    <location>
        <begin position="208"/>
        <end position="218"/>
    </location>
</feature>
<feature type="compositionally biased region" description="Basic and acidic residues" evidence="3">
    <location>
        <begin position="196"/>
        <end position="207"/>
    </location>
</feature>
<dbReference type="Pfam" id="PF00071">
    <property type="entry name" value="Ras"/>
    <property type="match status" value="1"/>
</dbReference>
<reference evidence="4" key="1">
    <citation type="submission" date="2021-02" db="EMBL/GenBank/DDBJ databases">
        <authorList>
            <person name="Nowell W R."/>
        </authorList>
    </citation>
    <scope>NUCLEOTIDE SEQUENCE</scope>
</reference>